<keyword evidence="2 5" id="KW-0808">Transferase</keyword>
<dbReference type="PANTHER" id="PTHR42866">
    <property type="entry name" value="3-DEOXY-MANNO-OCTULOSONATE CYTIDYLYLTRANSFERASE"/>
    <property type="match status" value="1"/>
</dbReference>
<protein>
    <recommendedName>
        <fullName evidence="5">3-deoxy-manno-octulosonate cytidylyltransferase</fullName>
        <ecNumber evidence="5">2.7.7.38</ecNumber>
    </recommendedName>
    <alternativeName>
        <fullName evidence="5">CMP-2-keto-3-deoxyoctulosonic acid synthase</fullName>
        <shortName evidence="5">CKS</shortName>
        <shortName evidence="5">CMP-KDO synthase</shortName>
    </alternativeName>
</protein>
<organism evidence="6 7">
    <name type="scientific">Chromatocurvus halotolerans</name>
    <dbReference type="NCBI Taxonomy" id="1132028"/>
    <lineage>
        <taxon>Bacteria</taxon>
        <taxon>Pseudomonadati</taxon>
        <taxon>Pseudomonadota</taxon>
        <taxon>Gammaproteobacteria</taxon>
        <taxon>Cellvibrionales</taxon>
        <taxon>Halieaceae</taxon>
        <taxon>Chromatocurvus</taxon>
    </lineage>
</organism>
<comment type="similarity">
    <text evidence="5">Belongs to the KdsB family.</text>
</comment>
<accession>A0A4V2SBP1</accession>
<dbReference type="CDD" id="cd02517">
    <property type="entry name" value="CMP-KDO-Synthetase"/>
    <property type="match status" value="1"/>
</dbReference>
<dbReference type="UniPathway" id="UPA00358">
    <property type="reaction ID" value="UER00476"/>
</dbReference>
<sequence>MSFTVIIPARYASTRLPGKPLLDIAGKPMLKRVWEQSLRSEADEVIIATDDQRIAEAARGWGAQVCMTASEHASGTDRLQEVVQSRGLADSAVVVNVQGDEPLVPPAVINQVAANLADTPEAGMATLSEPLTDVASLLDSNAVKVVSDVRGFARYFSRAPIPYPRGLDLKNPDALQRYPVGHWQRHIGLYAYRAGFLRRFVAWPQAPAELLEQLEQLRALHHGEIVHVAPARERVPAGVDTPADLDAVRRLCAASNTN</sequence>
<evidence type="ECO:0000313" key="6">
    <source>
        <dbReference type="EMBL" id="TCO75730.1"/>
    </source>
</evidence>
<dbReference type="GO" id="GO:0009103">
    <property type="term" value="P:lipopolysaccharide biosynthetic process"/>
    <property type="evidence" value="ECO:0007669"/>
    <property type="project" value="UniProtKB-UniRule"/>
</dbReference>
<dbReference type="GO" id="GO:0008690">
    <property type="term" value="F:3-deoxy-manno-octulosonate cytidylyltransferase activity"/>
    <property type="evidence" value="ECO:0007669"/>
    <property type="project" value="UniProtKB-UniRule"/>
</dbReference>
<dbReference type="GO" id="GO:0005829">
    <property type="term" value="C:cytosol"/>
    <property type="evidence" value="ECO:0007669"/>
    <property type="project" value="TreeGrafter"/>
</dbReference>
<dbReference type="NCBIfam" id="TIGR00466">
    <property type="entry name" value="kdsB"/>
    <property type="match status" value="1"/>
</dbReference>
<comment type="subcellular location">
    <subcellularLocation>
        <location evidence="5">Cytoplasm</location>
    </subcellularLocation>
    <subcellularLocation>
        <location evidence="1">Membrane</location>
    </subcellularLocation>
</comment>
<dbReference type="OrthoDB" id="9815559at2"/>
<keyword evidence="4 5" id="KW-0448">Lipopolysaccharide biosynthesis</keyword>
<keyword evidence="5" id="KW-0963">Cytoplasm</keyword>
<dbReference type="GO" id="GO:0016020">
    <property type="term" value="C:membrane"/>
    <property type="evidence" value="ECO:0007669"/>
    <property type="project" value="UniProtKB-SubCell"/>
</dbReference>
<dbReference type="GO" id="GO:0033468">
    <property type="term" value="P:CMP-keto-3-deoxy-D-manno-octulosonic acid biosynthetic process"/>
    <property type="evidence" value="ECO:0007669"/>
    <property type="project" value="UniProtKB-UniRule"/>
</dbReference>
<dbReference type="InterPro" id="IPR004528">
    <property type="entry name" value="KdsB"/>
</dbReference>
<evidence type="ECO:0000256" key="5">
    <source>
        <dbReference type="HAMAP-Rule" id="MF_00057"/>
    </source>
</evidence>
<comment type="pathway">
    <text evidence="5">Nucleotide-sugar biosynthesis; CMP-3-deoxy-D-manno-octulosonate biosynthesis; CMP-3-deoxy-D-manno-octulosonate from 3-deoxy-D-manno-octulosonate and CTP: step 1/1.</text>
</comment>
<dbReference type="InterPro" id="IPR003329">
    <property type="entry name" value="Cytidylyl_trans"/>
</dbReference>
<dbReference type="HAMAP" id="MF_00057">
    <property type="entry name" value="KdsB"/>
    <property type="match status" value="1"/>
</dbReference>
<reference evidence="6 7" key="1">
    <citation type="submission" date="2019-03" db="EMBL/GenBank/DDBJ databases">
        <title>Genomic Encyclopedia of Type Strains, Phase IV (KMG-IV): sequencing the most valuable type-strain genomes for metagenomic binning, comparative biology and taxonomic classification.</title>
        <authorList>
            <person name="Goeker M."/>
        </authorList>
    </citation>
    <scope>NUCLEOTIDE SEQUENCE [LARGE SCALE GENOMIC DNA]</scope>
    <source>
        <strain evidence="6 7">DSM 23344</strain>
    </source>
</reference>
<dbReference type="EC" id="2.7.7.38" evidence="5"/>
<evidence type="ECO:0000313" key="7">
    <source>
        <dbReference type="Proteomes" id="UP000294980"/>
    </source>
</evidence>
<dbReference type="NCBIfam" id="NF003952">
    <property type="entry name" value="PRK05450.1-5"/>
    <property type="match status" value="1"/>
</dbReference>
<comment type="catalytic activity">
    <reaction evidence="5">
        <text>3-deoxy-alpha-D-manno-oct-2-ulosonate + CTP = CMP-3-deoxy-beta-D-manno-octulosonate + diphosphate</text>
        <dbReference type="Rhea" id="RHEA:23448"/>
        <dbReference type="ChEBI" id="CHEBI:33019"/>
        <dbReference type="ChEBI" id="CHEBI:37563"/>
        <dbReference type="ChEBI" id="CHEBI:85986"/>
        <dbReference type="ChEBI" id="CHEBI:85987"/>
        <dbReference type="EC" id="2.7.7.38"/>
    </reaction>
</comment>
<evidence type="ECO:0000256" key="3">
    <source>
        <dbReference type="ARBA" id="ARBA00022695"/>
    </source>
</evidence>
<evidence type="ECO:0000256" key="4">
    <source>
        <dbReference type="ARBA" id="ARBA00022985"/>
    </source>
</evidence>
<evidence type="ECO:0000256" key="1">
    <source>
        <dbReference type="ARBA" id="ARBA00004370"/>
    </source>
</evidence>
<dbReference type="SUPFAM" id="SSF53448">
    <property type="entry name" value="Nucleotide-diphospho-sugar transferases"/>
    <property type="match status" value="1"/>
</dbReference>
<dbReference type="NCBIfam" id="NF009905">
    <property type="entry name" value="PRK13368.1"/>
    <property type="match status" value="1"/>
</dbReference>
<dbReference type="InterPro" id="IPR029044">
    <property type="entry name" value="Nucleotide-diphossugar_trans"/>
</dbReference>
<dbReference type="PANTHER" id="PTHR42866:SF2">
    <property type="entry name" value="3-DEOXY-MANNO-OCTULOSONATE CYTIDYLYLTRANSFERASE, MITOCHONDRIAL"/>
    <property type="match status" value="1"/>
</dbReference>
<dbReference type="AlphaFoldDB" id="A0A4V2SBP1"/>
<comment type="function">
    <text evidence="5">Activates KDO (a required 8-carbon sugar) for incorporation into bacterial lipopolysaccharide in Gram-negative bacteria.</text>
</comment>
<dbReference type="RefSeq" id="WP_117317822.1">
    <property type="nucleotide sequence ID" value="NZ_QQSW01000009.1"/>
</dbReference>
<keyword evidence="7" id="KW-1185">Reference proteome</keyword>
<dbReference type="FunFam" id="3.90.550.10:FF:000011">
    <property type="entry name" value="3-deoxy-manno-octulosonate cytidylyltransferase"/>
    <property type="match status" value="1"/>
</dbReference>
<gene>
    <name evidence="5" type="primary">kdsB</name>
    <name evidence="6" type="ORF">EV688_107152</name>
</gene>
<comment type="caution">
    <text evidence="6">The sequence shown here is derived from an EMBL/GenBank/DDBJ whole genome shotgun (WGS) entry which is preliminary data.</text>
</comment>
<dbReference type="Proteomes" id="UP000294980">
    <property type="component" value="Unassembled WGS sequence"/>
</dbReference>
<dbReference type="Gene3D" id="3.90.550.10">
    <property type="entry name" value="Spore Coat Polysaccharide Biosynthesis Protein SpsA, Chain A"/>
    <property type="match status" value="1"/>
</dbReference>
<dbReference type="EMBL" id="SLWX01000007">
    <property type="protein sequence ID" value="TCO75730.1"/>
    <property type="molecule type" value="Genomic_DNA"/>
</dbReference>
<dbReference type="Pfam" id="PF02348">
    <property type="entry name" value="CTP_transf_3"/>
    <property type="match status" value="1"/>
</dbReference>
<evidence type="ECO:0000256" key="2">
    <source>
        <dbReference type="ARBA" id="ARBA00022679"/>
    </source>
</evidence>
<name>A0A4V2SBP1_9GAMM</name>
<keyword evidence="3 5" id="KW-0548">Nucleotidyltransferase</keyword>
<proteinExistence type="inferred from homology"/>
<dbReference type="NCBIfam" id="NF003950">
    <property type="entry name" value="PRK05450.1-3"/>
    <property type="match status" value="1"/>
</dbReference>